<dbReference type="PROSITE" id="PS00781">
    <property type="entry name" value="PEPCASE_1"/>
    <property type="match status" value="1"/>
</dbReference>
<dbReference type="GO" id="GO:0000287">
    <property type="term" value="F:magnesium ion binding"/>
    <property type="evidence" value="ECO:0007669"/>
    <property type="project" value="UniProtKB-UniRule"/>
</dbReference>
<organism evidence="11 12">
    <name type="scientific">Quadrisphaera granulorum</name>
    <dbReference type="NCBI Taxonomy" id="317664"/>
    <lineage>
        <taxon>Bacteria</taxon>
        <taxon>Bacillati</taxon>
        <taxon>Actinomycetota</taxon>
        <taxon>Actinomycetes</taxon>
        <taxon>Kineosporiales</taxon>
        <taxon>Kineosporiaceae</taxon>
        <taxon>Quadrisphaera</taxon>
    </lineage>
</organism>
<protein>
    <recommendedName>
        <fullName evidence="4 9">Phosphoenolpyruvate carboxylase</fullName>
        <shortName evidence="9">PEPC</shortName>
        <shortName evidence="9">PEPCase</shortName>
        <ecNumber evidence="3 9">4.1.1.31</ecNumber>
    </recommendedName>
</protein>
<evidence type="ECO:0000256" key="5">
    <source>
        <dbReference type="ARBA" id="ARBA00022842"/>
    </source>
</evidence>
<dbReference type="Gene3D" id="1.20.1440.90">
    <property type="entry name" value="Phosphoenolpyruvate/pyruvate domain"/>
    <property type="match status" value="1"/>
</dbReference>
<evidence type="ECO:0000256" key="4">
    <source>
        <dbReference type="ARBA" id="ARBA00022419"/>
    </source>
</evidence>
<comment type="cofactor">
    <cofactor evidence="9">
        <name>Mg(2+)</name>
        <dbReference type="ChEBI" id="CHEBI:18420"/>
    </cofactor>
</comment>
<dbReference type="AlphaFoldDB" id="A0A316A3X0"/>
<evidence type="ECO:0000256" key="1">
    <source>
        <dbReference type="ARBA" id="ARBA00003670"/>
    </source>
</evidence>
<feature type="active site" evidence="9 10">
    <location>
        <position position="138"/>
    </location>
</feature>
<comment type="similarity">
    <text evidence="2 9">Belongs to the PEPCase type 1 family.</text>
</comment>
<sequence>MTTRPDADSTPGAALDALRRDIRLVTTMLGETLVRHEGQELLDLVERVRAHAKENTLTELPGFDLETVTRLVRAFTAYFHLANTTEQVHRGRALRAEQDAAGGWVEQALGRIAEAGVEATELAAIMEHVAVRPVFTAHPTEVARRSTIDKLRRVASLLEEPDSPRRTRRLSEAVELLWLTDELRVEPPEPIDEARNIVYYLEGLSRAALPDVLEELRDRLAEHGVALPPSTSPLRFGSWVGGDRDGNPFVTPKVTREVLALQASHGIHLLRAKVDLLRRDLSVSEAVSPVSPELAARTKELIEALPEVEPRYRRLNVQEPYRLFLTCIDVRLALTEQRIAAGTAHVPGRCYADDTELLSDLLLLHESVKAHQGDLVASGETERLVRTVAATGLVLATLDVREHSAKHHAAVGALLDRLIGRDGEPTRPYGELSQPERLEVLSRELASPRPLALPPLPLEGETATTAGAFDAIRWAQDSLGRRVVESYIISMTHDADDVFAAVVLAREAGLVDLTAGVARLDFVPLLETVVELEQTERILTSLLSDPSYRELVRLRGDVQELMLGYSDSNKAGGIAASQWQIQLAQRRARDVARRFGVKLRFFHGRGGSVGRGGGPTYDAIMALPSGTVDGEVKITEQGEVISDKYALPQLARQNLELTLAATIEASVLHRTDRRTPEQGQRWDALVDSFARAAHDRYRSLVEADGLTQYFLTATPVDLLGALNVGSRPSKRPGGGGIEDLRAIPWVFGWTQSRQIVPGWFGVGSGLKAVVDDDGAALDVLREMYEQWRFFRTFLGNVSMTLVKTDLDIAAAYVELAPEPLRGLLDVVREEFDLTVKQVLAVTGDAALLDREPALRTTLEVRENYLEPLHHLQTELLGRYRRGETDPSLQRALLLTINGIAAGMRNTG</sequence>
<dbReference type="NCBIfam" id="NF000584">
    <property type="entry name" value="PRK00009.1"/>
    <property type="match status" value="1"/>
</dbReference>
<dbReference type="GO" id="GO:0015977">
    <property type="term" value="P:carbon fixation"/>
    <property type="evidence" value="ECO:0007669"/>
    <property type="project" value="UniProtKB-UniRule"/>
</dbReference>
<dbReference type="EMBL" id="QGDQ01000018">
    <property type="protein sequence ID" value="PWJ52676.1"/>
    <property type="molecule type" value="Genomic_DNA"/>
</dbReference>
<evidence type="ECO:0000313" key="11">
    <source>
        <dbReference type="EMBL" id="PWJ52676.1"/>
    </source>
</evidence>
<dbReference type="HAMAP" id="MF_00595">
    <property type="entry name" value="PEPcase_type1"/>
    <property type="match status" value="1"/>
</dbReference>
<dbReference type="PRINTS" id="PR00150">
    <property type="entry name" value="PEPCARBXLASE"/>
</dbReference>
<keyword evidence="5 9" id="KW-0460">Magnesium</keyword>
<dbReference type="InterPro" id="IPR022805">
    <property type="entry name" value="PEP_COase_bac/pln-type"/>
</dbReference>
<evidence type="ECO:0000256" key="6">
    <source>
        <dbReference type="ARBA" id="ARBA00023239"/>
    </source>
</evidence>
<name>A0A316A3X0_9ACTN</name>
<comment type="subunit">
    <text evidence="9">Homotetramer.</text>
</comment>
<evidence type="ECO:0000256" key="7">
    <source>
        <dbReference type="ARBA" id="ARBA00023300"/>
    </source>
</evidence>
<dbReference type="GO" id="GO:0006099">
    <property type="term" value="P:tricarboxylic acid cycle"/>
    <property type="evidence" value="ECO:0007669"/>
    <property type="project" value="InterPro"/>
</dbReference>
<keyword evidence="12" id="KW-1185">Reference proteome</keyword>
<dbReference type="Proteomes" id="UP000245469">
    <property type="component" value="Unassembled WGS sequence"/>
</dbReference>
<gene>
    <name evidence="9" type="primary">ppc</name>
    <name evidence="11" type="ORF">BXY45_11847</name>
</gene>
<dbReference type="GO" id="GO:0006107">
    <property type="term" value="P:oxaloacetate metabolic process"/>
    <property type="evidence" value="ECO:0007669"/>
    <property type="project" value="UniProtKB-UniRule"/>
</dbReference>
<dbReference type="GO" id="GO:0005829">
    <property type="term" value="C:cytosol"/>
    <property type="evidence" value="ECO:0007669"/>
    <property type="project" value="TreeGrafter"/>
</dbReference>
<evidence type="ECO:0000256" key="10">
    <source>
        <dbReference type="PROSITE-ProRule" id="PRU10111"/>
    </source>
</evidence>
<evidence type="ECO:0000256" key="8">
    <source>
        <dbReference type="ARBA" id="ARBA00048995"/>
    </source>
</evidence>
<accession>A0A316A3X0</accession>
<evidence type="ECO:0000256" key="2">
    <source>
        <dbReference type="ARBA" id="ARBA00008346"/>
    </source>
</evidence>
<keyword evidence="11" id="KW-0670">Pyruvate</keyword>
<dbReference type="PANTHER" id="PTHR30523">
    <property type="entry name" value="PHOSPHOENOLPYRUVATE CARBOXYLASE"/>
    <property type="match status" value="1"/>
</dbReference>
<dbReference type="GO" id="GO:0008964">
    <property type="term" value="F:phosphoenolpyruvate carboxylase activity"/>
    <property type="evidence" value="ECO:0007669"/>
    <property type="project" value="UniProtKB-UniRule"/>
</dbReference>
<dbReference type="OrthoDB" id="9768133at2"/>
<dbReference type="InterPro" id="IPR021135">
    <property type="entry name" value="PEP_COase"/>
</dbReference>
<dbReference type="RefSeq" id="WP_109775168.1">
    <property type="nucleotide sequence ID" value="NZ_QGDQ01000018.1"/>
</dbReference>
<comment type="caution">
    <text evidence="11">The sequence shown here is derived from an EMBL/GenBank/DDBJ whole genome shotgun (WGS) entry which is preliminary data.</text>
</comment>
<reference evidence="11 12" key="1">
    <citation type="submission" date="2018-03" db="EMBL/GenBank/DDBJ databases">
        <title>Genomic Encyclopedia of Archaeal and Bacterial Type Strains, Phase II (KMG-II): from individual species to whole genera.</title>
        <authorList>
            <person name="Goeker M."/>
        </authorList>
    </citation>
    <scope>NUCLEOTIDE SEQUENCE [LARGE SCALE GENOMIC DNA]</scope>
    <source>
        <strain evidence="11 12">DSM 44889</strain>
    </source>
</reference>
<evidence type="ECO:0000256" key="9">
    <source>
        <dbReference type="HAMAP-Rule" id="MF_00595"/>
    </source>
</evidence>
<comment type="catalytic activity">
    <reaction evidence="8 9">
        <text>oxaloacetate + phosphate = phosphoenolpyruvate + hydrogencarbonate</text>
        <dbReference type="Rhea" id="RHEA:28370"/>
        <dbReference type="ChEBI" id="CHEBI:16452"/>
        <dbReference type="ChEBI" id="CHEBI:17544"/>
        <dbReference type="ChEBI" id="CHEBI:43474"/>
        <dbReference type="ChEBI" id="CHEBI:58702"/>
        <dbReference type="EC" id="4.1.1.31"/>
    </reaction>
</comment>
<keyword evidence="7 9" id="KW-0120">Carbon dioxide fixation</keyword>
<dbReference type="PANTHER" id="PTHR30523:SF6">
    <property type="entry name" value="PHOSPHOENOLPYRUVATE CARBOXYLASE"/>
    <property type="match status" value="1"/>
</dbReference>
<evidence type="ECO:0000256" key="3">
    <source>
        <dbReference type="ARBA" id="ARBA00012305"/>
    </source>
</evidence>
<feature type="active site" evidence="9">
    <location>
        <position position="570"/>
    </location>
</feature>
<dbReference type="InterPro" id="IPR015813">
    <property type="entry name" value="Pyrv/PenolPyrv_kinase-like_dom"/>
</dbReference>
<dbReference type="SUPFAM" id="SSF51621">
    <property type="entry name" value="Phosphoenolpyruvate/pyruvate domain"/>
    <property type="match status" value="1"/>
</dbReference>
<dbReference type="InterPro" id="IPR018129">
    <property type="entry name" value="PEP_COase_Lys_AS"/>
</dbReference>
<dbReference type="EC" id="4.1.1.31" evidence="3 9"/>
<keyword evidence="6 9" id="KW-0456">Lyase</keyword>
<proteinExistence type="inferred from homology"/>
<comment type="function">
    <text evidence="1 9">Forms oxaloacetate, a four-carbon dicarboxylic acid source for the tricarboxylic acid cycle.</text>
</comment>
<dbReference type="Pfam" id="PF00311">
    <property type="entry name" value="PEPcase"/>
    <property type="match status" value="1"/>
</dbReference>
<evidence type="ECO:0000313" key="12">
    <source>
        <dbReference type="Proteomes" id="UP000245469"/>
    </source>
</evidence>